<dbReference type="UCSC" id="F59B1.10">
    <property type="organism name" value="c. elegans"/>
</dbReference>
<proteinExistence type="evidence at protein level"/>
<accession>Q8IA57</accession>
<dbReference type="EMBL" id="BX284605">
    <property type="protein sequence ID" value="CCD72124.1"/>
    <property type="molecule type" value="Genomic_DNA"/>
</dbReference>
<evidence type="ECO:0000259" key="1">
    <source>
        <dbReference type="SMART" id="SM00587"/>
    </source>
</evidence>
<dbReference type="AlphaFoldDB" id="Q8IA57"/>
<dbReference type="Pfam" id="PF07914">
    <property type="entry name" value="DUF1679"/>
    <property type="match status" value="1"/>
</dbReference>
<protein>
    <submittedName>
        <fullName evidence="2">CHK kinase-like domain-containing protein</fullName>
    </submittedName>
</protein>
<keyword evidence="3" id="KW-1185">Reference proteome</keyword>
<dbReference type="PhylomeDB" id="Q8IA57"/>
<dbReference type="InterPro" id="IPR012877">
    <property type="entry name" value="Dhs-27"/>
</dbReference>
<dbReference type="WormBase" id="F59B1.10">
    <property type="protein sequence ID" value="CE33118"/>
    <property type="gene ID" value="WBGene00019101"/>
</dbReference>
<sequence length="428" mass="48700">MSANPLSILQPGTGLFNTHVTLFDVNKAIKEQMSTESELTAESKMEVIGDGNGFSSRVLLISCNWTIPSAHLPKKLILKIVSFVHIQALIDKGKQQNASLITKEVEEQMYAYFESSCKKMHNQEMNFYEVAGKFNSKTLLIPKVYFYTKLDEKNSNKGFIGMEYVEGSIVRHSYDTCTIEEIQPILRAIAKLQALSLQNPAEISKDLQKIDNGAIFQETLKMMLSESGIKGIFEQCRNLERSRFGEKVDRIEEKRNEILDFEKAFNLNKVVGIKQNVLCHGDLWAANFLWTENNGVFCATRIVDYQMSHLGNPAEDLVRLLVSTITGADRQAHWQQILEQFYSYFLNELGSGEAPYTLEQLKLSFKLYFPVGALALLPLFGPAVDAKLEGMDSEKAEKCRHVVIEKVACLLDDLEKYHKFSKRYFQEK</sequence>
<dbReference type="InParanoid" id="Q8IA57"/>
<dbReference type="RefSeq" id="NP_872223.1">
    <property type="nucleotide sequence ID" value="NM_182423.3"/>
</dbReference>
<organism evidence="2 3">
    <name type="scientific">Caenorhabditis elegans</name>
    <dbReference type="NCBI Taxonomy" id="6239"/>
    <lineage>
        <taxon>Eukaryota</taxon>
        <taxon>Metazoa</taxon>
        <taxon>Ecdysozoa</taxon>
        <taxon>Nematoda</taxon>
        <taxon>Chromadorea</taxon>
        <taxon>Rhabditida</taxon>
        <taxon>Rhabditina</taxon>
        <taxon>Rhabditomorpha</taxon>
        <taxon>Rhabditoidea</taxon>
        <taxon>Rhabditidae</taxon>
        <taxon>Peloderinae</taxon>
        <taxon>Caenorhabditis</taxon>
    </lineage>
</organism>
<evidence type="ECO:0000313" key="4">
    <source>
        <dbReference type="WormBase" id="F59B1.10"/>
    </source>
</evidence>
<dbReference type="InterPro" id="IPR011009">
    <property type="entry name" value="Kinase-like_dom_sf"/>
</dbReference>
<dbReference type="PANTHER" id="PTHR23020:SF42">
    <property type="entry name" value="CHK KINASE-LIKE DOMAIN-CONTAINING PROTEIN"/>
    <property type="match status" value="1"/>
</dbReference>
<dbReference type="KEGG" id="cel:CELE_F59B1.10"/>
<feature type="domain" description="CHK kinase-like" evidence="1">
    <location>
        <begin position="159"/>
        <end position="351"/>
    </location>
</feature>
<dbReference type="InterPro" id="IPR015897">
    <property type="entry name" value="CHK_kinase-like"/>
</dbReference>
<gene>
    <name evidence="2" type="ORF">CELE_F59B1.10</name>
    <name evidence="2 4" type="ORF">F59B1.10</name>
</gene>
<dbReference type="GeneID" id="353438"/>
<reference evidence="2 3" key="1">
    <citation type="journal article" date="1998" name="Science">
        <title>Genome sequence of the nematode C. elegans: a platform for investigating biology.</title>
        <authorList>
            <consortium name="The C. elegans sequencing consortium"/>
            <person name="Sulson J.E."/>
            <person name="Waterston R."/>
        </authorList>
    </citation>
    <scope>NUCLEOTIDE SEQUENCE [LARGE SCALE GENOMIC DNA]</scope>
    <source>
        <strain evidence="2 3">Bristol N2</strain>
    </source>
</reference>
<evidence type="ECO:0007829" key="5">
    <source>
        <dbReference type="PeptideAtlas" id="Q8IA57"/>
    </source>
</evidence>
<evidence type="ECO:0000313" key="2">
    <source>
        <dbReference type="EMBL" id="CCD72124.1"/>
    </source>
</evidence>
<dbReference type="Bgee" id="WBGene00019101">
    <property type="expression patterns" value="Expressed in embryo and 2 other cell types or tissues"/>
</dbReference>
<dbReference type="PaxDb" id="6239-F59B1.10"/>
<dbReference type="SUPFAM" id="SSF56112">
    <property type="entry name" value="Protein kinase-like (PK-like)"/>
    <property type="match status" value="1"/>
</dbReference>
<dbReference type="SMART" id="SM00587">
    <property type="entry name" value="CHK"/>
    <property type="match status" value="1"/>
</dbReference>
<dbReference type="PeptideAtlas" id="Q8IA57"/>
<dbReference type="InterPro" id="IPR052961">
    <property type="entry name" value="Oxido-Kinase-like_Enzymes"/>
</dbReference>
<name>Q8IA57_CAEEL</name>
<dbReference type="CTD" id="353438"/>
<dbReference type="OMA" id="THLTWDE"/>
<dbReference type="Gene3D" id="3.90.1200.10">
    <property type="match status" value="1"/>
</dbReference>
<dbReference type="AGR" id="WB:WBGene00019101"/>
<dbReference type="PANTHER" id="PTHR23020">
    <property type="entry name" value="UNCHARACTERIZED NUCLEAR HORMONE RECEPTOR-RELATED"/>
    <property type="match status" value="1"/>
</dbReference>
<dbReference type="HOGENOM" id="CLU_038410_1_0_1"/>
<dbReference type="Proteomes" id="UP000001940">
    <property type="component" value="Chromosome V"/>
</dbReference>
<dbReference type="OrthoDB" id="5777157at2759"/>
<dbReference type="eggNOG" id="ENOG502QVFS">
    <property type="taxonomic scope" value="Eukaryota"/>
</dbReference>
<keyword evidence="5" id="KW-1267">Proteomics identification</keyword>
<evidence type="ECO:0000313" key="3">
    <source>
        <dbReference type="Proteomes" id="UP000001940"/>
    </source>
</evidence>